<accession>A0A645AW46</accession>
<sequence length="124" mass="13134">MISVAERALTDGTQRVRQFDGAQVVVEHKHRVINAPHGASAELGRNDHVGRAAAITRYHRAAVDDVIAEFGGNGELDSVFAGILLGVTSAFAIEHKTIRTVFERAAGNACHAGGKRDVGEHLAA</sequence>
<dbReference type="EMBL" id="VSSQ01014488">
    <property type="protein sequence ID" value="MPM53764.1"/>
    <property type="molecule type" value="Genomic_DNA"/>
</dbReference>
<reference evidence="1" key="1">
    <citation type="submission" date="2019-08" db="EMBL/GenBank/DDBJ databases">
        <authorList>
            <person name="Kucharzyk K."/>
            <person name="Murdoch R.W."/>
            <person name="Higgins S."/>
            <person name="Loffler F."/>
        </authorList>
    </citation>
    <scope>NUCLEOTIDE SEQUENCE</scope>
</reference>
<dbReference type="AlphaFoldDB" id="A0A645AW46"/>
<name>A0A645AW46_9ZZZZ</name>
<organism evidence="1">
    <name type="scientific">bioreactor metagenome</name>
    <dbReference type="NCBI Taxonomy" id="1076179"/>
    <lineage>
        <taxon>unclassified sequences</taxon>
        <taxon>metagenomes</taxon>
        <taxon>ecological metagenomes</taxon>
    </lineage>
</organism>
<proteinExistence type="predicted"/>
<protein>
    <submittedName>
        <fullName evidence="1">Uncharacterized protein</fullName>
    </submittedName>
</protein>
<gene>
    <name evidence="1" type="ORF">SDC9_100533</name>
</gene>
<comment type="caution">
    <text evidence="1">The sequence shown here is derived from an EMBL/GenBank/DDBJ whole genome shotgun (WGS) entry which is preliminary data.</text>
</comment>
<evidence type="ECO:0000313" key="1">
    <source>
        <dbReference type="EMBL" id="MPM53764.1"/>
    </source>
</evidence>